<sequence>MKRERELVGSERRSEEYVSLGMCLCSVEVRCNGGHQAGIGAGSEDCPFASGSCSSSMDAISETIHLKEASQRGLEIGKRRRCPYMLLYPMSPRFQGRTYGMLGTSEMDLDVEPDSARLRHHHEDFNFSEMFVHQMIHSIEFVLGAVSNTASYLRLWALKNLERDQGAPAKAYAGWGAKMHLILLLTRGMDFVTEAFIKVPFGKRSYRNINESKVIPPVGAKIKFMKLYHLLEQRSSSCTNSLHDLHQSLNLCTEILEYTSPTETVVCNLPSIALPRFVRDKDVPIESHPSKLVGSIGSKNRYFDFYKLAEDVPIESHPSKLVGSIGSKNRYFDFYKLAEVCSSDSIRC</sequence>
<evidence type="ECO:0000313" key="10">
    <source>
        <dbReference type="EMBL" id="ONK68407.1"/>
    </source>
</evidence>
<evidence type="ECO:0000256" key="5">
    <source>
        <dbReference type="ARBA" id="ARBA00022989"/>
    </source>
</evidence>
<evidence type="ECO:0000313" key="11">
    <source>
        <dbReference type="Proteomes" id="UP000243459"/>
    </source>
</evidence>
<protein>
    <recommendedName>
        <fullName evidence="8">V-type proton ATPase subunit a</fullName>
    </recommendedName>
</protein>
<dbReference type="GO" id="GO:0051117">
    <property type="term" value="F:ATPase binding"/>
    <property type="evidence" value="ECO:0007669"/>
    <property type="project" value="TreeGrafter"/>
</dbReference>
<evidence type="ECO:0000256" key="7">
    <source>
        <dbReference type="ARBA" id="ARBA00023136"/>
    </source>
</evidence>
<dbReference type="SUPFAM" id="SSF51998">
    <property type="entry name" value="PFL-like glycyl radical enzymes"/>
    <property type="match status" value="1"/>
</dbReference>
<dbReference type="PANTHER" id="PTHR11629">
    <property type="entry name" value="VACUOLAR PROTON ATPASES"/>
    <property type="match status" value="1"/>
</dbReference>
<dbReference type="Gramene" id="ONK68407">
    <property type="protein sequence ID" value="ONK68407"/>
    <property type="gene ID" value="A4U43_C05F11190"/>
</dbReference>
<dbReference type="GO" id="GO:0033179">
    <property type="term" value="C:proton-transporting V-type ATPase, V0 domain"/>
    <property type="evidence" value="ECO:0007669"/>
    <property type="project" value="InterPro"/>
</dbReference>
<organism evidence="10 11">
    <name type="scientific">Asparagus officinalis</name>
    <name type="common">Garden asparagus</name>
    <dbReference type="NCBI Taxonomy" id="4686"/>
    <lineage>
        <taxon>Eukaryota</taxon>
        <taxon>Viridiplantae</taxon>
        <taxon>Streptophyta</taxon>
        <taxon>Embryophyta</taxon>
        <taxon>Tracheophyta</taxon>
        <taxon>Spermatophyta</taxon>
        <taxon>Magnoliopsida</taxon>
        <taxon>Liliopsida</taxon>
        <taxon>Asparagales</taxon>
        <taxon>Asparagaceae</taxon>
        <taxon>Asparagoideae</taxon>
        <taxon>Asparagus</taxon>
    </lineage>
</organism>
<feature type="domain" description="Ribonucleotide reductase large subunit C-terminal" evidence="9">
    <location>
        <begin position="245"/>
        <end position="312"/>
    </location>
</feature>
<comment type="function">
    <text evidence="8">Essential component of the vacuolar proton pump (V-ATPase), a multimeric enzyme that catalyzes the translocation of protons across the membranes. Required for assembly and activity of the V-ATPase.</text>
</comment>
<dbReference type="PANTHER" id="PTHR11629:SF72">
    <property type="entry name" value="V-TYPE PROTON ATPASE SUBUNIT A1"/>
    <property type="match status" value="1"/>
</dbReference>
<comment type="subcellular location">
    <subcellularLocation>
        <location evidence="1">Membrane</location>
        <topology evidence="1">Multi-pass membrane protein</topology>
    </subcellularLocation>
</comment>
<dbReference type="InterPro" id="IPR000788">
    <property type="entry name" value="RNR_lg_C"/>
</dbReference>
<keyword evidence="3 8" id="KW-0813">Transport</keyword>
<gene>
    <name evidence="10" type="ORF">A4U43_C05F11190</name>
</gene>
<keyword evidence="8" id="KW-0375">Hydrogen ion transport</keyword>
<dbReference type="GO" id="GO:0016471">
    <property type="term" value="C:vacuolar proton-transporting V-type ATPase complex"/>
    <property type="evidence" value="ECO:0007669"/>
    <property type="project" value="TreeGrafter"/>
</dbReference>
<keyword evidence="4" id="KW-0812">Transmembrane</keyword>
<evidence type="ECO:0000256" key="6">
    <source>
        <dbReference type="ARBA" id="ARBA00023065"/>
    </source>
</evidence>
<dbReference type="AlphaFoldDB" id="A0A5P1ETG9"/>
<proteinExistence type="inferred from homology"/>
<name>A0A5P1ETG9_ASPOF</name>
<evidence type="ECO:0000256" key="8">
    <source>
        <dbReference type="RuleBase" id="RU361189"/>
    </source>
</evidence>
<keyword evidence="6 8" id="KW-0406">Ion transport</keyword>
<evidence type="ECO:0000256" key="4">
    <source>
        <dbReference type="ARBA" id="ARBA00022692"/>
    </source>
</evidence>
<comment type="similarity">
    <text evidence="2 8">Belongs to the V-ATPase 116 kDa subunit family.</text>
</comment>
<evidence type="ECO:0000256" key="1">
    <source>
        <dbReference type="ARBA" id="ARBA00004141"/>
    </source>
</evidence>
<dbReference type="GO" id="GO:0007035">
    <property type="term" value="P:vacuolar acidification"/>
    <property type="evidence" value="ECO:0007669"/>
    <property type="project" value="TreeGrafter"/>
</dbReference>
<keyword evidence="7" id="KW-0472">Membrane</keyword>
<keyword evidence="11" id="KW-1185">Reference proteome</keyword>
<evidence type="ECO:0000256" key="2">
    <source>
        <dbReference type="ARBA" id="ARBA00009904"/>
    </source>
</evidence>
<dbReference type="Pfam" id="PF01496">
    <property type="entry name" value="V_ATPase_I"/>
    <property type="match status" value="1"/>
</dbReference>
<dbReference type="Proteomes" id="UP000243459">
    <property type="component" value="Chromosome 5"/>
</dbReference>
<dbReference type="EMBL" id="CM007385">
    <property type="protein sequence ID" value="ONK68407.1"/>
    <property type="molecule type" value="Genomic_DNA"/>
</dbReference>
<evidence type="ECO:0000259" key="9">
    <source>
        <dbReference type="Pfam" id="PF02867"/>
    </source>
</evidence>
<keyword evidence="5" id="KW-1133">Transmembrane helix</keyword>
<dbReference type="GO" id="GO:0046961">
    <property type="term" value="F:proton-transporting ATPase activity, rotational mechanism"/>
    <property type="evidence" value="ECO:0007669"/>
    <property type="project" value="InterPro"/>
</dbReference>
<evidence type="ECO:0000256" key="3">
    <source>
        <dbReference type="ARBA" id="ARBA00022448"/>
    </source>
</evidence>
<dbReference type="Gene3D" id="3.20.70.20">
    <property type="match status" value="1"/>
</dbReference>
<accession>A0A5P1ETG9</accession>
<dbReference type="Pfam" id="PF02867">
    <property type="entry name" value="Ribonuc_red_lgC"/>
    <property type="match status" value="1"/>
</dbReference>
<dbReference type="InterPro" id="IPR002490">
    <property type="entry name" value="V-ATPase_116kDa_su"/>
</dbReference>
<reference evidence="11" key="1">
    <citation type="journal article" date="2017" name="Nat. Commun.">
        <title>The asparagus genome sheds light on the origin and evolution of a young Y chromosome.</title>
        <authorList>
            <person name="Harkess A."/>
            <person name="Zhou J."/>
            <person name="Xu C."/>
            <person name="Bowers J.E."/>
            <person name="Van der Hulst R."/>
            <person name="Ayyampalayam S."/>
            <person name="Mercati F."/>
            <person name="Riccardi P."/>
            <person name="McKain M.R."/>
            <person name="Kakrana A."/>
            <person name="Tang H."/>
            <person name="Ray J."/>
            <person name="Groenendijk J."/>
            <person name="Arikit S."/>
            <person name="Mathioni S.M."/>
            <person name="Nakano M."/>
            <person name="Shan H."/>
            <person name="Telgmann-Rauber A."/>
            <person name="Kanno A."/>
            <person name="Yue Z."/>
            <person name="Chen H."/>
            <person name="Li W."/>
            <person name="Chen Y."/>
            <person name="Xu X."/>
            <person name="Zhang Y."/>
            <person name="Luo S."/>
            <person name="Chen H."/>
            <person name="Gao J."/>
            <person name="Mao Z."/>
            <person name="Pires J.C."/>
            <person name="Luo M."/>
            <person name="Kudrna D."/>
            <person name="Wing R.A."/>
            <person name="Meyers B.C."/>
            <person name="Yi K."/>
            <person name="Kong H."/>
            <person name="Lavrijsen P."/>
            <person name="Sunseri F."/>
            <person name="Falavigna A."/>
            <person name="Ye Y."/>
            <person name="Leebens-Mack J.H."/>
            <person name="Chen G."/>
        </authorList>
    </citation>
    <scope>NUCLEOTIDE SEQUENCE [LARGE SCALE GENOMIC DNA]</scope>
    <source>
        <strain evidence="11">cv. DH0086</strain>
    </source>
</reference>